<reference evidence="2 3" key="1">
    <citation type="submission" date="2024-03" db="EMBL/GenBank/DDBJ databases">
        <title>Role of Flies in the Dissemination of Carbapenem-Resistant Enterobacteriaceae (CRE): An Epidemiological and Genomic Study in China.</title>
        <authorList>
            <person name="Chen K."/>
            <person name="Zhang R."/>
            <person name="Chen S."/>
        </authorList>
    </citation>
    <scope>NUCLEOTIDE SEQUENCE [LARGE SCALE GENOMIC DNA]</scope>
    <source>
        <strain evidence="3">fly-313</strain>
    </source>
</reference>
<feature type="transmembrane region" description="Helical" evidence="1">
    <location>
        <begin position="45"/>
        <end position="63"/>
    </location>
</feature>
<sequence length="93" mass="10852">MPAIISLLYLVFGFFIFTRKVRISTLLSGFLLFLSLSIFEHKPLLIFIYSFLIIIATIIIYRVKASIDKKEVFYFSIPCWLLIISVIINLMNN</sequence>
<keyword evidence="1" id="KW-1133">Transmembrane helix</keyword>
<dbReference type="Proteomes" id="UP001561463">
    <property type="component" value="Unassembled WGS sequence"/>
</dbReference>
<comment type="caution">
    <text evidence="2">The sequence shown here is derived from an EMBL/GenBank/DDBJ whole genome shotgun (WGS) entry which is preliminary data.</text>
</comment>
<keyword evidence="3" id="KW-1185">Reference proteome</keyword>
<dbReference type="RefSeq" id="WP_369498982.1">
    <property type="nucleotide sequence ID" value="NZ_JBFZPZ010000027.1"/>
</dbReference>
<dbReference type="EMBL" id="JBFZPZ010000027">
    <property type="protein sequence ID" value="MEX9254859.1"/>
    <property type="molecule type" value="Genomic_DNA"/>
</dbReference>
<organism evidence="2 3">
    <name type="scientific">Pseudenterobacter timonensis</name>
    <dbReference type="NCBI Taxonomy" id="1755099"/>
    <lineage>
        <taxon>Bacteria</taxon>
        <taxon>Pseudomonadati</taxon>
        <taxon>Pseudomonadota</taxon>
        <taxon>Gammaproteobacteria</taxon>
        <taxon>Enterobacterales</taxon>
        <taxon>Enterobacteriaceae</taxon>
        <taxon>Pseudenterobacter</taxon>
    </lineage>
</organism>
<name>A0ABV4ACU9_9ENTR</name>
<evidence type="ECO:0000313" key="2">
    <source>
        <dbReference type="EMBL" id="MEX9254859.1"/>
    </source>
</evidence>
<keyword evidence="1" id="KW-0812">Transmembrane</keyword>
<evidence type="ECO:0000313" key="3">
    <source>
        <dbReference type="Proteomes" id="UP001561463"/>
    </source>
</evidence>
<gene>
    <name evidence="2" type="ORF">AB7Z85_20415</name>
</gene>
<accession>A0ABV4ACU9</accession>
<evidence type="ECO:0008006" key="4">
    <source>
        <dbReference type="Google" id="ProtNLM"/>
    </source>
</evidence>
<protein>
    <recommendedName>
        <fullName evidence="4">Inner membrane protein</fullName>
    </recommendedName>
</protein>
<proteinExistence type="predicted"/>
<feature type="transmembrane region" description="Helical" evidence="1">
    <location>
        <begin position="72"/>
        <end position="91"/>
    </location>
</feature>
<keyword evidence="1" id="KW-0472">Membrane</keyword>
<evidence type="ECO:0000256" key="1">
    <source>
        <dbReference type="SAM" id="Phobius"/>
    </source>
</evidence>